<dbReference type="Pfam" id="PF11201">
    <property type="entry name" value="DUF2982"/>
    <property type="match status" value="1"/>
</dbReference>
<dbReference type="Proteomes" id="UP001215231">
    <property type="component" value="Chromosome"/>
</dbReference>
<keyword evidence="1" id="KW-1133">Transmembrane helix</keyword>
<gene>
    <name evidence="2" type="ORF">H3N35_12105</name>
</gene>
<evidence type="ECO:0000313" key="2">
    <source>
        <dbReference type="EMBL" id="WDE14103.1"/>
    </source>
</evidence>
<proteinExistence type="predicted"/>
<dbReference type="InterPro" id="IPR021367">
    <property type="entry name" value="DUF2982"/>
</dbReference>
<protein>
    <submittedName>
        <fullName evidence="2">DUF2982 domain-containing protein</fullName>
    </submittedName>
</protein>
<accession>A0ABY7VKV2</accession>
<keyword evidence="3" id="KW-1185">Reference proteome</keyword>
<reference evidence="2 3" key="1">
    <citation type="journal article" date="2022" name="Mar. Drugs">
        <title>Bioassay-Guided Fractionation Leads to the Detection of Cholic Acid Generated by the Rare Thalassomonas sp.</title>
        <authorList>
            <person name="Pheiffer F."/>
            <person name="Schneider Y.K."/>
            <person name="Hansen E.H."/>
            <person name="Andersen J.H."/>
            <person name="Isaksson J."/>
            <person name="Busche T."/>
            <person name="R C."/>
            <person name="Kalinowski J."/>
            <person name="Zyl L.V."/>
            <person name="Trindade M."/>
        </authorList>
    </citation>
    <scope>NUCLEOTIDE SEQUENCE [LARGE SCALE GENOMIC DNA]</scope>
    <source>
        <strain evidence="2 3">A5K-61T</strain>
    </source>
</reference>
<feature type="transmembrane region" description="Helical" evidence="1">
    <location>
        <begin position="46"/>
        <end position="63"/>
    </location>
</feature>
<evidence type="ECO:0000256" key="1">
    <source>
        <dbReference type="SAM" id="Phobius"/>
    </source>
</evidence>
<name>A0ABY7VKV2_9GAMM</name>
<evidence type="ECO:0000313" key="3">
    <source>
        <dbReference type="Proteomes" id="UP001215231"/>
    </source>
</evidence>
<keyword evidence="1" id="KW-0472">Membrane</keyword>
<sequence length="231" mass="26045">MTASLPCITIKAKAKNHGLFLVCLGSGLLLIALFFTLFFWQQARLILIFIDLVALVTCLIGFVKLMEPKVSFVITPAALCYQHRHGKWRLLWQDILRIDAVKETCGINTQELPYLGIRLNNIDCLANSISPRMANRLIHEQRPLTLYCLLNNLMTLEQGTMNFMPYKLSDGTCIKGPIACFLHHSCALQKALGYHLFIPDTAMDRDIADFSRLLSQCRKATALYSSKIKPG</sequence>
<dbReference type="RefSeq" id="WP_274054614.1">
    <property type="nucleotide sequence ID" value="NZ_CP059693.1"/>
</dbReference>
<organism evidence="2 3">
    <name type="scientific">Thalassomonas haliotis</name>
    <dbReference type="NCBI Taxonomy" id="485448"/>
    <lineage>
        <taxon>Bacteria</taxon>
        <taxon>Pseudomonadati</taxon>
        <taxon>Pseudomonadota</taxon>
        <taxon>Gammaproteobacteria</taxon>
        <taxon>Alteromonadales</taxon>
        <taxon>Colwelliaceae</taxon>
        <taxon>Thalassomonas</taxon>
    </lineage>
</organism>
<keyword evidence="1" id="KW-0812">Transmembrane</keyword>
<dbReference type="EMBL" id="CP059693">
    <property type="protein sequence ID" value="WDE14103.1"/>
    <property type="molecule type" value="Genomic_DNA"/>
</dbReference>
<feature type="transmembrane region" description="Helical" evidence="1">
    <location>
        <begin position="19"/>
        <end position="40"/>
    </location>
</feature>